<feature type="transmembrane region" description="Helical" evidence="1">
    <location>
        <begin position="27"/>
        <end position="47"/>
    </location>
</feature>
<keyword evidence="1" id="KW-1133">Transmembrane helix</keyword>
<proteinExistence type="predicted"/>
<evidence type="ECO:0000313" key="2">
    <source>
        <dbReference type="EMBL" id="ABP50272.1"/>
    </source>
</evidence>
<dbReference type="Proteomes" id="UP000001567">
    <property type="component" value="Chromosome"/>
</dbReference>
<organism evidence="2 3">
    <name type="scientific">Pyrobaculum arsenaticum (strain DSM 13514 / JCM 11321 / PZ6)</name>
    <dbReference type="NCBI Taxonomy" id="340102"/>
    <lineage>
        <taxon>Archaea</taxon>
        <taxon>Thermoproteota</taxon>
        <taxon>Thermoprotei</taxon>
        <taxon>Thermoproteales</taxon>
        <taxon>Thermoproteaceae</taxon>
        <taxon>Pyrobaculum</taxon>
    </lineage>
</organism>
<keyword evidence="1" id="KW-0472">Membrane</keyword>
<dbReference type="AlphaFoldDB" id="A4WIQ5"/>
<protein>
    <submittedName>
        <fullName evidence="2">Uncharacterized protein</fullName>
    </submittedName>
</protein>
<dbReference type="EMBL" id="CP000660">
    <property type="protein sequence ID" value="ABP50272.1"/>
    <property type="molecule type" value="Genomic_DNA"/>
</dbReference>
<evidence type="ECO:0000313" key="3">
    <source>
        <dbReference type="Proteomes" id="UP000001567"/>
    </source>
</evidence>
<sequence length="81" mass="8533">MWWTPRNSVAVLVEDAHGGGGFGVCSWPAALLGVSLLALAVFGVTVVKFPDDFQQYVVGDVVVLAAPPAKCLVIEVNHDVL</sequence>
<evidence type="ECO:0000256" key="1">
    <source>
        <dbReference type="SAM" id="Phobius"/>
    </source>
</evidence>
<name>A4WIQ5_PYRAR</name>
<dbReference type="KEGG" id="pas:Pars_0683"/>
<accession>A4WIQ5</accession>
<dbReference type="HOGENOM" id="CLU_2565875_0_0_2"/>
<keyword evidence="1" id="KW-0812">Transmembrane</keyword>
<reference evidence="2 3" key="1">
    <citation type="submission" date="2007-04" db="EMBL/GenBank/DDBJ databases">
        <title>Complete sequence of Pyrobaculum arsenaticum DSM 13514.</title>
        <authorList>
            <consortium name="US DOE Joint Genome Institute"/>
            <person name="Copeland A."/>
            <person name="Lucas S."/>
            <person name="Lapidus A."/>
            <person name="Barry K."/>
            <person name="Glavina del Rio T."/>
            <person name="Dalin E."/>
            <person name="Tice H."/>
            <person name="Pitluck S."/>
            <person name="Chain P."/>
            <person name="Malfatti S."/>
            <person name="Shin M."/>
            <person name="Vergez L."/>
            <person name="Schmutz J."/>
            <person name="Larimer F."/>
            <person name="Land M."/>
            <person name="Hauser L."/>
            <person name="Kyrpides N."/>
            <person name="Mikhailova N."/>
            <person name="Cozen A.E."/>
            <person name="Fitz-Gibbon S.T."/>
            <person name="House C.H."/>
            <person name="Saltikov C."/>
            <person name="Lowe T.M."/>
            <person name="Richardson P."/>
        </authorList>
    </citation>
    <scope>NUCLEOTIDE SEQUENCE [LARGE SCALE GENOMIC DNA]</scope>
    <source>
        <strain evidence="3">ATCC 700994 / DSM 13514 / JCM 11321 / PZ6</strain>
    </source>
</reference>
<gene>
    <name evidence="2" type="ordered locus">Pars_0683</name>
</gene>
<dbReference type="STRING" id="340102.Pars_0683"/>